<feature type="compositionally biased region" description="Low complexity" evidence="1">
    <location>
        <begin position="490"/>
        <end position="506"/>
    </location>
</feature>
<feature type="region of interest" description="Disordered" evidence="1">
    <location>
        <begin position="761"/>
        <end position="786"/>
    </location>
</feature>
<feature type="region of interest" description="Disordered" evidence="1">
    <location>
        <begin position="406"/>
        <end position="473"/>
    </location>
</feature>
<gene>
    <name evidence="2" type="ORF">JR316_004704</name>
</gene>
<dbReference type="EMBL" id="JAFIQS010000004">
    <property type="protein sequence ID" value="KAG5170315.1"/>
    <property type="molecule type" value="Genomic_DNA"/>
</dbReference>
<feature type="compositionally biased region" description="Polar residues" evidence="1">
    <location>
        <begin position="777"/>
        <end position="786"/>
    </location>
</feature>
<reference evidence="2" key="1">
    <citation type="submission" date="2021-02" db="EMBL/GenBank/DDBJ databases">
        <title>Psilocybe cubensis genome.</title>
        <authorList>
            <person name="Mckernan K.J."/>
            <person name="Crawford S."/>
            <person name="Trippe A."/>
            <person name="Kane L.T."/>
            <person name="Mclaughlin S."/>
        </authorList>
    </citation>
    <scope>NUCLEOTIDE SEQUENCE [LARGE SCALE GENOMIC DNA]</scope>
    <source>
        <strain evidence="2">MGC-MH-2018</strain>
    </source>
</reference>
<protein>
    <submittedName>
        <fullName evidence="2">Uncharacterized protein</fullName>
    </submittedName>
</protein>
<dbReference type="OrthoDB" id="7690434at2759"/>
<feature type="compositionally biased region" description="Polar residues" evidence="1">
    <location>
        <begin position="445"/>
        <end position="455"/>
    </location>
</feature>
<feature type="region of interest" description="Disordered" evidence="1">
    <location>
        <begin position="229"/>
        <end position="308"/>
    </location>
</feature>
<feature type="compositionally biased region" description="Pro residues" evidence="1">
    <location>
        <begin position="289"/>
        <end position="304"/>
    </location>
</feature>
<organism evidence="2">
    <name type="scientific">Psilocybe cubensis</name>
    <name type="common">Psychedelic mushroom</name>
    <name type="synonym">Stropharia cubensis</name>
    <dbReference type="NCBI Taxonomy" id="181762"/>
    <lineage>
        <taxon>Eukaryota</taxon>
        <taxon>Fungi</taxon>
        <taxon>Dikarya</taxon>
        <taxon>Basidiomycota</taxon>
        <taxon>Agaricomycotina</taxon>
        <taxon>Agaricomycetes</taxon>
        <taxon>Agaricomycetidae</taxon>
        <taxon>Agaricales</taxon>
        <taxon>Agaricineae</taxon>
        <taxon>Strophariaceae</taxon>
        <taxon>Psilocybe</taxon>
    </lineage>
</organism>
<evidence type="ECO:0000313" key="2">
    <source>
        <dbReference type="EMBL" id="KAG5170315.1"/>
    </source>
</evidence>
<feature type="compositionally biased region" description="Polar residues" evidence="1">
    <location>
        <begin position="406"/>
        <end position="418"/>
    </location>
</feature>
<name>A0A8H8CM75_PSICU</name>
<proteinExistence type="predicted"/>
<sequence length="855" mass="93579">MAADSSSSSKETVAVVFLAEASLAVGHEFCKKLTDYSTSLIKRLHDNHLHAQFKIAFVSYGPSDTAPSPILCKRFFSDRPAFFKEMMEDVSHFGIGLTNSGGGKGMAALDGFAATLELFDILFSLALPRDGSTSSPFISHIIHVAASPPDSSLHPIYNDNAALDNIDWDSLPHELKKASFLRNINYTTISLVPGLSRFQDLHSAVVTGGSAPWFTVYSPHVVLLASFPPPLQSKATPPKRVNEQPIERAPDPKRPRIQPNTESPKPAPKAPTPSVSHIPTVASHTQPIRPAPPPQQHKPGPPQLPTLSPAQVSQFSERLKHAATELSALHNRFNTAKLAGDIKLVEELTKEMREKFENNGKILIMFKSVINSIQNTVPQQLMNQLTAQAQAFYKLLIASQQMIGPNTTGNPLSPDNNHPTPSNMPMPPSGSMAPNGPNPPPQIQHIRSFSDTNFPMNPAAIPSPPNNMPQQNGGINAQMLKMLEQNRARQQQQQQQAQAQAQAQHLLQSQQLQPPPPPQVGGLPNPMLSGNPMHNIAPSIAMPNRLAVPPNMPLAPGAPMLSADGQQRQPVWQGPMLWSGVGAMGKKAMQTLVAAYFMQGTECHEHTWPIEMVLAPTRENLVTEAELQMWIHRFKPALCQIIPQNNVADPDRNNTSYKQLVSLLTERKIYATVAWTTPTGGQTKNALLIPANGKIIGAFFALTGLPDLPKPMAMLLNEFNISPSALQQIQTLPADRVQNYLLNQLRNRNVFLMFLRAYPQQQQQQQQQQRPPQLQPSNNTGFPPNMVANQNFMAAMLAAQRSQAGPPLNMNAPQPSVPASLARFGMGNQNNFSDEIMQSFVQRSGDTGNNMNLQG</sequence>
<accession>A0A8H8CM75</accession>
<evidence type="ECO:0000256" key="1">
    <source>
        <dbReference type="SAM" id="MobiDB-lite"/>
    </source>
</evidence>
<dbReference type="AlphaFoldDB" id="A0A8H8CM75"/>
<comment type="caution">
    <text evidence="2">The sequence shown here is derived from an EMBL/GenBank/DDBJ whole genome shotgun (WGS) entry which is preliminary data.</text>
</comment>
<feature type="compositionally biased region" description="Basic and acidic residues" evidence="1">
    <location>
        <begin position="240"/>
        <end position="254"/>
    </location>
</feature>
<feature type="region of interest" description="Disordered" evidence="1">
    <location>
        <begin position="486"/>
        <end position="506"/>
    </location>
</feature>
<feature type="compositionally biased region" description="Low complexity" evidence="1">
    <location>
        <begin position="761"/>
        <end position="776"/>
    </location>
</feature>